<name>A0ABS4W845_9MICC</name>
<comment type="subcellular location">
    <subcellularLocation>
        <location evidence="3">Cytoplasm</location>
    </subcellularLocation>
</comment>
<evidence type="ECO:0000313" key="4">
    <source>
        <dbReference type="EMBL" id="MBP2372380.1"/>
    </source>
</evidence>
<dbReference type="HAMAP" id="MF_01384">
    <property type="entry name" value="UreD"/>
    <property type="match status" value="1"/>
</dbReference>
<accession>A0ABS4W845</accession>
<dbReference type="RefSeq" id="WP_245347964.1">
    <property type="nucleotide sequence ID" value="NZ_BAAAMI010000022.1"/>
</dbReference>
<organism evidence="4 5">
    <name type="scientific">Paeniglutamicibacter psychrophenolicus</name>
    <dbReference type="NCBI Taxonomy" id="257454"/>
    <lineage>
        <taxon>Bacteria</taxon>
        <taxon>Bacillati</taxon>
        <taxon>Actinomycetota</taxon>
        <taxon>Actinomycetes</taxon>
        <taxon>Micrococcales</taxon>
        <taxon>Micrococcaceae</taxon>
        <taxon>Paeniglutamicibacter</taxon>
    </lineage>
</organism>
<protein>
    <recommendedName>
        <fullName evidence="3">Urease accessory protein UreD</fullName>
    </recommendedName>
</protein>
<dbReference type="Proteomes" id="UP000766570">
    <property type="component" value="Unassembled WGS sequence"/>
</dbReference>
<dbReference type="PANTHER" id="PTHR33643:SF1">
    <property type="entry name" value="UREASE ACCESSORY PROTEIN D"/>
    <property type="match status" value="1"/>
</dbReference>
<comment type="caution">
    <text evidence="4">The sequence shown here is derived from an EMBL/GenBank/DDBJ whole genome shotgun (WGS) entry which is preliminary data.</text>
</comment>
<keyword evidence="3" id="KW-0996">Nickel insertion</keyword>
<sequence length="294" mass="32374">MAEQPAIRELGPSPFEGTKLVGELRLQVGTRAGKAIATRQYHQGALRILRPHYLDDTAQVCYTIVNPGGGYLGGDNYGIEVSVDEDTSLLLTTQSATKVYKTPGTFARQDMVVRLGPGAVLEYVPDQLIAYRGASYRQFTRVDMHQDSSLLFCEVLTPGWSPDGKLFRYDEVRLRTEVSVDGRLAVLDNLLVRPGEDSLDSLLFLQDFTHVGMLLAIDAKIGASDVERIRELAYRIGEAQRTPVHLGISQVPGPGVAVRALSNSTEAINAVLMAVVDELRLHLRGQKPLNLRKY</sequence>
<gene>
    <name evidence="3" type="primary">ureD</name>
    <name evidence="4" type="ORF">JOF46_000292</name>
</gene>
<proteinExistence type="inferred from homology"/>
<dbReference type="InterPro" id="IPR002669">
    <property type="entry name" value="UreD"/>
</dbReference>
<evidence type="ECO:0000256" key="2">
    <source>
        <dbReference type="ARBA" id="ARBA00023186"/>
    </source>
</evidence>
<dbReference type="EMBL" id="JAGIOE010000001">
    <property type="protein sequence ID" value="MBP2372380.1"/>
    <property type="molecule type" value="Genomic_DNA"/>
</dbReference>
<keyword evidence="5" id="KW-1185">Reference proteome</keyword>
<comment type="function">
    <text evidence="3">Required for maturation of urease via the functional incorporation of the urease nickel metallocenter.</text>
</comment>
<reference evidence="4 5" key="1">
    <citation type="submission" date="2021-03" db="EMBL/GenBank/DDBJ databases">
        <title>Sequencing the genomes of 1000 actinobacteria strains.</title>
        <authorList>
            <person name="Klenk H.-P."/>
        </authorList>
    </citation>
    <scope>NUCLEOTIDE SEQUENCE [LARGE SCALE GENOMIC DNA]</scope>
    <source>
        <strain evidence="4 5">DSM 15454</strain>
    </source>
</reference>
<keyword evidence="2 3" id="KW-0143">Chaperone</keyword>
<evidence type="ECO:0000313" key="5">
    <source>
        <dbReference type="Proteomes" id="UP000766570"/>
    </source>
</evidence>
<evidence type="ECO:0000256" key="1">
    <source>
        <dbReference type="ARBA" id="ARBA00007177"/>
    </source>
</evidence>
<comment type="subunit">
    <text evidence="3">UreD, UreF and UreG form a complex that acts as a GTP-hydrolysis-dependent molecular chaperone, activating the urease apoprotein by helping to assemble the nickel containing metallocenter of UreC. The UreE protein probably delivers the nickel.</text>
</comment>
<comment type="similarity">
    <text evidence="1 3">Belongs to the UreD family.</text>
</comment>
<dbReference type="Pfam" id="PF01774">
    <property type="entry name" value="UreD"/>
    <property type="match status" value="1"/>
</dbReference>
<evidence type="ECO:0000256" key="3">
    <source>
        <dbReference type="HAMAP-Rule" id="MF_01384"/>
    </source>
</evidence>
<keyword evidence="3" id="KW-0963">Cytoplasm</keyword>
<dbReference type="PANTHER" id="PTHR33643">
    <property type="entry name" value="UREASE ACCESSORY PROTEIN D"/>
    <property type="match status" value="1"/>
</dbReference>